<dbReference type="Proteomes" id="UP000198647">
    <property type="component" value="Unassembled WGS sequence"/>
</dbReference>
<keyword evidence="3" id="KW-0804">Transcription</keyword>
<comment type="caution">
    <text evidence="5">The sequence shown here is derived from an EMBL/GenBank/DDBJ whole genome shotgun (WGS) entry which is preliminary data.</text>
</comment>
<evidence type="ECO:0000313" key="5">
    <source>
        <dbReference type="EMBL" id="SDY19479.1"/>
    </source>
</evidence>
<evidence type="ECO:0000256" key="1">
    <source>
        <dbReference type="ARBA" id="ARBA00023015"/>
    </source>
</evidence>
<evidence type="ECO:0000256" key="3">
    <source>
        <dbReference type="ARBA" id="ARBA00023163"/>
    </source>
</evidence>
<evidence type="ECO:0000259" key="4">
    <source>
        <dbReference type="PROSITE" id="PS51000"/>
    </source>
</evidence>
<dbReference type="Pfam" id="PF08220">
    <property type="entry name" value="HTH_DeoR"/>
    <property type="match status" value="1"/>
</dbReference>
<accession>A0A1H3HXJ2</accession>
<protein>
    <submittedName>
        <fullName evidence="5">Transcriptional regulator, DeoR family</fullName>
    </submittedName>
</protein>
<organism evidence="5 6">
    <name type="scientific">Salimicrobium album</name>
    <dbReference type="NCBI Taxonomy" id="50717"/>
    <lineage>
        <taxon>Bacteria</taxon>
        <taxon>Bacillati</taxon>
        <taxon>Bacillota</taxon>
        <taxon>Bacilli</taxon>
        <taxon>Bacillales</taxon>
        <taxon>Bacillaceae</taxon>
        <taxon>Salimicrobium</taxon>
    </lineage>
</organism>
<dbReference type="InterPro" id="IPR037171">
    <property type="entry name" value="NagB/RpiA_transferase-like"/>
</dbReference>
<dbReference type="InterPro" id="IPR014036">
    <property type="entry name" value="DeoR-like_C"/>
</dbReference>
<keyword evidence="6" id="KW-1185">Reference proteome</keyword>
<dbReference type="InterPro" id="IPR018356">
    <property type="entry name" value="Tscrpt_reg_HTH_DeoR_CS"/>
</dbReference>
<proteinExistence type="predicted"/>
<dbReference type="PROSITE" id="PS00894">
    <property type="entry name" value="HTH_DEOR_1"/>
    <property type="match status" value="1"/>
</dbReference>
<dbReference type="Gene3D" id="3.40.50.1360">
    <property type="match status" value="1"/>
</dbReference>
<dbReference type="PROSITE" id="PS51000">
    <property type="entry name" value="HTH_DEOR_2"/>
    <property type="match status" value="1"/>
</dbReference>
<dbReference type="PANTHER" id="PTHR30363">
    <property type="entry name" value="HTH-TYPE TRANSCRIPTIONAL REGULATOR SRLR-RELATED"/>
    <property type="match status" value="1"/>
</dbReference>
<name>A0A1H3HXJ2_9BACI</name>
<dbReference type="RefSeq" id="WP_076572014.1">
    <property type="nucleotide sequence ID" value="NZ_FNOS01000006.1"/>
</dbReference>
<dbReference type="SMART" id="SM00420">
    <property type="entry name" value="HTH_DEOR"/>
    <property type="match status" value="1"/>
</dbReference>
<dbReference type="EMBL" id="FNOS01000006">
    <property type="protein sequence ID" value="SDY19479.1"/>
    <property type="molecule type" value="Genomic_DNA"/>
</dbReference>
<keyword evidence="2" id="KW-0238">DNA-binding</keyword>
<dbReference type="SMART" id="SM01134">
    <property type="entry name" value="DeoRC"/>
    <property type="match status" value="1"/>
</dbReference>
<evidence type="ECO:0000256" key="2">
    <source>
        <dbReference type="ARBA" id="ARBA00023125"/>
    </source>
</evidence>
<dbReference type="InterPro" id="IPR050313">
    <property type="entry name" value="Carb_Metab_HTH_regulators"/>
</dbReference>
<keyword evidence="1" id="KW-0805">Transcription regulation</keyword>
<dbReference type="SUPFAM" id="SSF46785">
    <property type="entry name" value="Winged helix' DNA-binding domain"/>
    <property type="match status" value="1"/>
</dbReference>
<gene>
    <name evidence="5" type="ORF">SAMN04488081_2299</name>
</gene>
<dbReference type="InterPro" id="IPR036388">
    <property type="entry name" value="WH-like_DNA-bd_sf"/>
</dbReference>
<feature type="domain" description="HTH deoR-type" evidence="4">
    <location>
        <begin position="3"/>
        <end position="58"/>
    </location>
</feature>
<evidence type="ECO:0000313" key="6">
    <source>
        <dbReference type="Proteomes" id="UP000198647"/>
    </source>
</evidence>
<dbReference type="PANTHER" id="PTHR30363:SF51">
    <property type="entry name" value="HTH-TYPE TRANSCRIPTIONAL REPRESSOR GLCR"/>
    <property type="match status" value="1"/>
</dbReference>
<reference evidence="5 6" key="1">
    <citation type="submission" date="2016-10" db="EMBL/GenBank/DDBJ databases">
        <authorList>
            <person name="Varghese N."/>
            <person name="Submissions S."/>
        </authorList>
    </citation>
    <scope>NUCLEOTIDE SEQUENCE [LARGE SCALE GENOMIC DNA]</scope>
    <source>
        <strain evidence="5 6">DSM 20748</strain>
    </source>
</reference>
<dbReference type="PRINTS" id="PR00037">
    <property type="entry name" value="HTHLACR"/>
</dbReference>
<dbReference type="Pfam" id="PF00455">
    <property type="entry name" value="DeoRC"/>
    <property type="match status" value="1"/>
</dbReference>
<dbReference type="InterPro" id="IPR036390">
    <property type="entry name" value="WH_DNA-bd_sf"/>
</dbReference>
<dbReference type="Gene3D" id="1.10.10.10">
    <property type="entry name" value="Winged helix-like DNA-binding domain superfamily/Winged helix DNA-binding domain"/>
    <property type="match status" value="1"/>
</dbReference>
<dbReference type="SUPFAM" id="SSF100950">
    <property type="entry name" value="NagB/RpiA/CoA transferase-like"/>
    <property type="match status" value="1"/>
</dbReference>
<sequence>MYQEERLEGIIVMIREQGRVRLEEICSSFQVSRDTARRDLVKLAERGEVTRMHGGAILPKSGKERMDYTARLQKFSAEKKKIARAAASLIREGDSIIFDTSTTVQAISAFIDVLRFAAVTNSIYAAELLAETNADINLLGGQLNKEQRFLYGPSVLVKLEEFYADKLFVGTFGISEEGLSSYHEEDGYVKKMMMKRAEEVIVVADHSKLEKRGFYTFSSLEGVDKVLTDREPSSFMKDVFDEYNVEWIVAT</sequence>
<dbReference type="InterPro" id="IPR001034">
    <property type="entry name" value="DeoR_HTH"/>
</dbReference>